<evidence type="ECO:0000313" key="2">
    <source>
        <dbReference type="EMBL" id="MBD5780093.1"/>
    </source>
</evidence>
<dbReference type="PROSITE" id="PS51257">
    <property type="entry name" value="PROKAR_LIPOPROTEIN"/>
    <property type="match status" value="1"/>
</dbReference>
<dbReference type="AlphaFoldDB" id="A0A927FAX2"/>
<comment type="caution">
    <text evidence="2">The sequence shown here is derived from an EMBL/GenBank/DDBJ whole genome shotgun (WGS) entry which is preliminary data.</text>
</comment>
<evidence type="ECO:0000313" key="3">
    <source>
        <dbReference type="Proteomes" id="UP000622317"/>
    </source>
</evidence>
<proteinExistence type="predicted"/>
<sequence>MIRFSSTFSIPALTLACFALAACSDKPAKVPAANENQVDYFADDAWGNPLAVVQHPAGEHVDGITYLAYQGPLEDPYVASYNHETGEWKGPVQAGVSVMGKDPNRAKKVDNHGKPTLIVDDAGYIHVFYGGHGGTPGAHGENPLGNHHYGENRHAVSKRPYDITEWEDLHTIPPFGTYNQAVKMDNGDLYLFYRHGAHRSDWVYHKSTDNGRTFSPAVSFLKHKRRDDLDAVDSWYAWVGRGKGDEIIVTYDYHLCWDMNAGVDGRGHTTERHDAYYMVFNTKTGVWTNVQGEELQMPITREYADEMTLAARTGDKWTFNGTVHLDSEGHPHIATNIGEDLGEKTGGPKRTSHFRWTGEEWVGGEPVADIAPDVDSRGDFIVNSPQDIRFLIAYKEDGIGQVAWWNSLDGGASFTKGREVLRRENAGWAITSIIRNSTPEARAIVAEKQPGEDWHRVYLLGDDGPVTRALSEAQRREK</sequence>
<dbReference type="SUPFAM" id="SSF50939">
    <property type="entry name" value="Sialidases"/>
    <property type="match status" value="1"/>
</dbReference>
<feature type="chain" id="PRO_5037227068" evidence="1">
    <location>
        <begin position="22"/>
        <end position="478"/>
    </location>
</feature>
<feature type="signal peptide" evidence="1">
    <location>
        <begin position="1"/>
        <end position="21"/>
    </location>
</feature>
<reference evidence="2" key="1">
    <citation type="submission" date="2020-09" db="EMBL/GenBank/DDBJ databases">
        <title>Pelagicoccus enzymogenes sp. nov. with an EPS production, isolated from marine sediment.</title>
        <authorList>
            <person name="Feng X."/>
        </authorList>
    </citation>
    <scope>NUCLEOTIDE SEQUENCE</scope>
    <source>
        <strain evidence="2">NFK12</strain>
    </source>
</reference>
<name>A0A927FAX2_9BACT</name>
<dbReference type="RefSeq" id="WP_191617211.1">
    <property type="nucleotide sequence ID" value="NZ_JACYFG010000032.1"/>
</dbReference>
<protein>
    <submittedName>
        <fullName evidence="2">BNR-4 repeat-containing protein</fullName>
    </submittedName>
</protein>
<keyword evidence="3" id="KW-1185">Reference proteome</keyword>
<evidence type="ECO:0000256" key="1">
    <source>
        <dbReference type="SAM" id="SignalP"/>
    </source>
</evidence>
<keyword evidence="1" id="KW-0732">Signal</keyword>
<dbReference type="EMBL" id="JACYFG010000032">
    <property type="protein sequence ID" value="MBD5780093.1"/>
    <property type="molecule type" value="Genomic_DNA"/>
</dbReference>
<organism evidence="2 3">
    <name type="scientific">Pelagicoccus enzymogenes</name>
    <dbReference type="NCBI Taxonomy" id="2773457"/>
    <lineage>
        <taxon>Bacteria</taxon>
        <taxon>Pseudomonadati</taxon>
        <taxon>Verrucomicrobiota</taxon>
        <taxon>Opitutia</taxon>
        <taxon>Puniceicoccales</taxon>
        <taxon>Pelagicoccaceae</taxon>
        <taxon>Pelagicoccus</taxon>
    </lineage>
</organism>
<gene>
    <name evidence="2" type="ORF">IEN85_11380</name>
</gene>
<dbReference type="Proteomes" id="UP000622317">
    <property type="component" value="Unassembled WGS sequence"/>
</dbReference>
<dbReference type="InterPro" id="IPR036278">
    <property type="entry name" value="Sialidase_sf"/>
</dbReference>
<dbReference type="Pfam" id="PF15892">
    <property type="entry name" value="BNR_4"/>
    <property type="match status" value="1"/>
</dbReference>
<accession>A0A927FAX2</accession>